<dbReference type="AlphaFoldDB" id="A0A3A4KLQ4"/>
<dbReference type="EMBL" id="QZFU01000021">
    <property type="protein sequence ID" value="RJO74012.1"/>
    <property type="molecule type" value="Genomic_DNA"/>
</dbReference>
<protein>
    <submittedName>
        <fullName evidence="1">Uncharacterized protein</fullName>
    </submittedName>
</protein>
<organism evidence="1 2">
    <name type="scientific">Nocardia panacis</name>
    <dbReference type="NCBI Taxonomy" id="2340916"/>
    <lineage>
        <taxon>Bacteria</taxon>
        <taxon>Bacillati</taxon>
        <taxon>Actinomycetota</taxon>
        <taxon>Actinomycetes</taxon>
        <taxon>Mycobacteriales</taxon>
        <taxon>Nocardiaceae</taxon>
        <taxon>Nocardia</taxon>
    </lineage>
</organism>
<gene>
    <name evidence="1" type="ORF">D5S18_18805</name>
</gene>
<evidence type="ECO:0000313" key="1">
    <source>
        <dbReference type="EMBL" id="RJO74012.1"/>
    </source>
</evidence>
<sequence length="61" mass="6595">MRIQLQLKGTSNIGVSTTQVQYRAFNFFSAGVVGMAGDSSLHLVGVHNLRRFGGRAEEIDG</sequence>
<dbReference type="Proteomes" id="UP000266677">
    <property type="component" value="Unassembled WGS sequence"/>
</dbReference>
<keyword evidence="2" id="KW-1185">Reference proteome</keyword>
<name>A0A3A4KLQ4_9NOCA</name>
<proteinExistence type="predicted"/>
<comment type="caution">
    <text evidence="1">The sequence shown here is derived from an EMBL/GenBank/DDBJ whole genome shotgun (WGS) entry which is preliminary data.</text>
</comment>
<evidence type="ECO:0000313" key="2">
    <source>
        <dbReference type="Proteomes" id="UP000266677"/>
    </source>
</evidence>
<reference evidence="1 2" key="1">
    <citation type="submission" date="2018-09" db="EMBL/GenBank/DDBJ databases">
        <title>YIM PH21274 draft genome.</title>
        <authorList>
            <person name="Miao C."/>
        </authorList>
    </citation>
    <scope>NUCLEOTIDE SEQUENCE [LARGE SCALE GENOMIC DNA]</scope>
    <source>
        <strain evidence="1 2">YIM PH 21724</strain>
    </source>
</reference>
<accession>A0A3A4KLQ4</accession>